<dbReference type="InterPro" id="IPR050279">
    <property type="entry name" value="Plant_def-hormone_signal"/>
</dbReference>
<evidence type="ECO:0000313" key="4">
    <source>
        <dbReference type="EMBL" id="GJN01874.1"/>
    </source>
</evidence>
<dbReference type="Proteomes" id="UP001054889">
    <property type="component" value="Unassembled WGS sequence"/>
</dbReference>
<dbReference type="AlphaFoldDB" id="A0AAV5CTB4"/>
<dbReference type="PANTHER" id="PTHR31213">
    <property type="entry name" value="OS08G0374000 PROTEIN-RELATED"/>
    <property type="match status" value="1"/>
</dbReference>
<dbReference type="InterPro" id="IPR000916">
    <property type="entry name" value="Bet_v_I/MLP"/>
</dbReference>
<dbReference type="CDD" id="cd07816">
    <property type="entry name" value="Bet_v1-like"/>
    <property type="match status" value="1"/>
</dbReference>
<reference evidence="4" key="2">
    <citation type="submission" date="2021-12" db="EMBL/GenBank/DDBJ databases">
        <title>Resequencing data analysis of finger millet.</title>
        <authorList>
            <person name="Hatakeyama M."/>
            <person name="Aluri S."/>
            <person name="Balachadran M.T."/>
            <person name="Sivarajan S.R."/>
            <person name="Poveda L."/>
            <person name="Shimizu-Inatsugi R."/>
            <person name="Schlapbach R."/>
            <person name="Sreeman S.M."/>
            <person name="Shimizu K.K."/>
        </authorList>
    </citation>
    <scope>NUCLEOTIDE SEQUENCE</scope>
</reference>
<feature type="domain" description="Bet v I/Major latex protein" evidence="3">
    <location>
        <begin position="49"/>
        <end position="170"/>
    </location>
</feature>
<dbReference type="SUPFAM" id="SSF55961">
    <property type="entry name" value="Bet v1-like"/>
    <property type="match status" value="1"/>
</dbReference>
<comment type="similarity">
    <text evidence="2">Belongs to the BetVI family.</text>
</comment>
<dbReference type="GO" id="GO:0004864">
    <property type="term" value="F:protein phosphatase inhibitor activity"/>
    <property type="evidence" value="ECO:0007669"/>
    <property type="project" value="TreeGrafter"/>
</dbReference>
<reference evidence="4" key="1">
    <citation type="journal article" date="2018" name="DNA Res.">
        <title>Multiple hybrid de novo genome assembly of finger millet, an orphan allotetraploid crop.</title>
        <authorList>
            <person name="Hatakeyama M."/>
            <person name="Aluri S."/>
            <person name="Balachadran M.T."/>
            <person name="Sivarajan S.R."/>
            <person name="Patrignani A."/>
            <person name="Gruter S."/>
            <person name="Poveda L."/>
            <person name="Shimizu-Inatsugi R."/>
            <person name="Baeten J."/>
            <person name="Francoijs K.J."/>
            <person name="Nataraja K.N."/>
            <person name="Reddy Y.A.N."/>
            <person name="Phadnis S."/>
            <person name="Ravikumar R.L."/>
            <person name="Schlapbach R."/>
            <person name="Sreeman S.M."/>
            <person name="Shimizu K.K."/>
        </authorList>
    </citation>
    <scope>NUCLEOTIDE SEQUENCE</scope>
</reference>
<dbReference type="InterPro" id="IPR023393">
    <property type="entry name" value="START-like_dom_sf"/>
</dbReference>
<dbReference type="EMBL" id="BQKI01000009">
    <property type="protein sequence ID" value="GJN01874.1"/>
    <property type="molecule type" value="Genomic_DNA"/>
</dbReference>
<protein>
    <recommendedName>
        <fullName evidence="3">Bet v I/Major latex protein domain-containing protein</fullName>
    </recommendedName>
</protein>
<dbReference type="GO" id="GO:0010427">
    <property type="term" value="F:abscisic acid binding"/>
    <property type="evidence" value="ECO:0007669"/>
    <property type="project" value="TreeGrafter"/>
</dbReference>
<sequence>MKASKSHELVTDVPASELWNIYGTLRFVQLFHQLLPHVLQNVEAIKSHELVVDVPASELWKIYGTLRLQELVHQLLPQVLQNFKVIRGDGGVGTVIQVTVLSPGSSNPVTYTTEFVKIVNKNYILEAPTIEGDVLNLGFTKYVTRFEIIKKGPSSSVIKSSVAYEFDDARPELEAAASTTPLALAARAIVKYVKEQKATESSS</sequence>
<dbReference type="PANTHER" id="PTHR31213:SF23">
    <property type="entry name" value="OS04G0593400 PROTEIN"/>
    <property type="match status" value="1"/>
</dbReference>
<comment type="subcellular location">
    <subcellularLocation>
        <location evidence="1">Nucleus</location>
    </subcellularLocation>
</comment>
<dbReference type="GO" id="GO:0009738">
    <property type="term" value="P:abscisic acid-activated signaling pathway"/>
    <property type="evidence" value="ECO:0007669"/>
    <property type="project" value="TreeGrafter"/>
</dbReference>
<dbReference type="Pfam" id="PF00407">
    <property type="entry name" value="Bet_v_1"/>
    <property type="match status" value="1"/>
</dbReference>
<name>A0AAV5CTB4_ELECO</name>
<organism evidence="4 5">
    <name type="scientific">Eleusine coracana subsp. coracana</name>
    <dbReference type="NCBI Taxonomy" id="191504"/>
    <lineage>
        <taxon>Eukaryota</taxon>
        <taxon>Viridiplantae</taxon>
        <taxon>Streptophyta</taxon>
        <taxon>Embryophyta</taxon>
        <taxon>Tracheophyta</taxon>
        <taxon>Spermatophyta</taxon>
        <taxon>Magnoliopsida</taxon>
        <taxon>Liliopsida</taxon>
        <taxon>Poales</taxon>
        <taxon>Poaceae</taxon>
        <taxon>PACMAD clade</taxon>
        <taxon>Chloridoideae</taxon>
        <taxon>Cynodonteae</taxon>
        <taxon>Eleusininae</taxon>
        <taxon>Eleusine</taxon>
    </lineage>
</organism>
<comment type="caution">
    <text evidence="4">The sequence shown here is derived from an EMBL/GenBank/DDBJ whole genome shotgun (WGS) entry which is preliminary data.</text>
</comment>
<evidence type="ECO:0000313" key="5">
    <source>
        <dbReference type="Proteomes" id="UP001054889"/>
    </source>
</evidence>
<proteinExistence type="inferred from homology"/>
<gene>
    <name evidence="4" type="primary">ga19176</name>
    <name evidence="4" type="ORF">PR202_ga19176</name>
</gene>
<dbReference type="Gene3D" id="3.30.530.20">
    <property type="match status" value="1"/>
</dbReference>
<dbReference type="GO" id="GO:0038023">
    <property type="term" value="F:signaling receptor activity"/>
    <property type="evidence" value="ECO:0007669"/>
    <property type="project" value="TreeGrafter"/>
</dbReference>
<dbReference type="GO" id="GO:0005634">
    <property type="term" value="C:nucleus"/>
    <property type="evidence" value="ECO:0007669"/>
    <property type="project" value="UniProtKB-SubCell"/>
</dbReference>
<accession>A0AAV5CTB4</accession>
<dbReference type="GO" id="GO:0006952">
    <property type="term" value="P:defense response"/>
    <property type="evidence" value="ECO:0007669"/>
    <property type="project" value="InterPro"/>
</dbReference>
<evidence type="ECO:0000256" key="2">
    <source>
        <dbReference type="ARBA" id="ARBA00009744"/>
    </source>
</evidence>
<evidence type="ECO:0000259" key="3">
    <source>
        <dbReference type="Pfam" id="PF00407"/>
    </source>
</evidence>
<evidence type="ECO:0000256" key="1">
    <source>
        <dbReference type="ARBA" id="ARBA00004123"/>
    </source>
</evidence>
<keyword evidence="5" id="KW-1185">Reference proteome</keyword>
<dbReference type="GO" id="GO:0005737">
    <property type="term" value="C:cytoplasm"/>
    <property type="evidence" value="ECO:0007669"/>
    <property type="project" value="TreeGrafter"/>
</dbReference>